<feature type="transmembrane region" description="Helical" evidence="1">
    <location>
        <begin position="21"/>
        <end position="41"/>
    </location>
</feature>
<name>A0A1X7H0S2_9PROT</name>
<keyword evidence="1" id="KW-0812">Transmembrane</keyword>
<evidence type="ECO:0000313" key="3">
    <source>
        <dbReference type="Proteomes" id="UP000192936"/>
    </source>
</evidence>
<dbReference type="RefSeq" id="WP_256379245.1">
    <property type="nucleotide sequence ID" value="NZ_BSOV01000080.1"/>
</dbReference>
<dbReference type="Proteomes" id="UP000192936">
    <property type="component" value="Unassembled WGS sequence"/>
</dbReference>
<proteinExistence type="predicted"/>
<gene>
    <name evidence="2" type="ORF">SAMN02982917_4735</name>
</gene>
<protein>
    <submittedName>
        <fullName evidence="2">Uncharacterized protein</fullName>
    </submittedName>
</protein>
<organism evidence="2 3">
    <name type="scientific">Azospirillum oryzae</name>
    <dbReference type="NCBI Taxonomy" id="286727"/>
    <lineage>
        <taxon>Bacteria</taxon>
        <taxon>Pseudomonadati</taxon>
        <taxon>Pseudomonadota</taxon>
        <taxon>Alphaproteobacteria</taxon>
        <taxon>Rhodospirillales</taxon>
        <taxon>Azospirillaceae</taxon>
        <taxon>Azospirillum</taxon>
    </lineage>
</organism>
<keyword evidence="1" id="KW-0472">Membrane</keyword>
<keyword evidence="1" id="KW-1133">Transmembrane helix</keyword>
<reference evidence="2 3" key="1">
    <citation type="submission" date="2017-04" db="EMBL/GenBank/DDBJ databases">
        <authorList>
            <person name="Afonso C.L."/>
            <person name="Miller P.J."/>
            <person name="Scott M.A."/>
            <person name="Spackman E."/>
            <person name="Goraichik I."/>
            <person name="Dimitrov K.M."/>
            <person name="Suarez D.L."/>
            <person name="Swayne D.E."/>
        </authorList>
    </citation>
    <scope>NUCLEOTIDE SEQUENCE [LARGE SCALE GENOMIC DNA]</scope>
    <source>
        <strain evidence="2 3">A2P</strain>
    </source>
</reference>
<evidence type="ECO:0000313" key="2">
    <source>
        <dbReference type="EMBL" id="SMF77807.1"/>
    </source>
</evidence>
<sequence length="42" mass="4601">MADELKSFRKDWKRWSTAERLIAVTLLVLAALLGAPAAAGLF</sequence>
<dbReference type="EMBL" id="FXAK01000007">
    <property type="protein sequence ID" value="SMF77807.1"/>
    <property type="molecule type" value="Genomic_DNA"/>
</dbReference>
<dbReference type="AlphaFoldDB" id="A0A1X7H0S2"/>
<evidence type="ECO:0000256" key="1">
    <source>
        <dbReference type="SAM" id="Phobius"/>
    </source>
</evidence>
<dbReference type="STRING" id="286727.SAMN02982917_4735"/>
<accession>A0A1X7H0S2</accession>